<comment type="caution">
    <text evidence="6">The sequence shown here is derived from an EMBL/GenBank/DDBJ whole genome shotgun (WGS) entry which is preliminary data.</text>
</comment>
<evidence type="ECO:0000256" key="4">
    <source>
        <dbReference type="HAMAP-Rule" id="MF_01384"/>
    </source>
</evidence>
<name>A0ABW8NDL0_9GAMM</name>
<dbReference type="InterPro" id="IPR002669">
    <property type="entry name" value="UreD"/>
</dbReference>
<evidence type="ECO:0000256" key="5">
    <source>
        <dbReference type="SAM" id="MobiDB-lite"/>
    </source>
</evidence>
<organism evidence="6 7">
    <name type="scientific">Oceanobacter antarcticus</name>
    <dbReference type="NCBI Taxonomy" id="3133425"/>
    <lineage>
        <taxon>Bacteria</taxon>
        <taxon>Pseudomonadati</taxon>
        <taxon>Pseudomonadota</taxon>
        <taxon>Gammaproteobacteria</taxon>
        <taxon>Oceanospirillales</taxon>
        <taxon>Oceanospirillaceae</taxon>
        <taxon>Oceanobacter</taxon>
    </lineage>
</organism>
<keyword evidence="3 4" id="KW-0143">Chaperone</keyword>
<comment type="similarity">
    <text evidence="1 4">Belongs to the UreD family.</text>
</comment>
<protein>
    <recommendedName>
        <fullName evidence="4">Urease accessory protein UreD</fullName>
    </recommendedName>
</protein>
<evidence type="ECO:0000256" key="1">
    <source>
        <dbReference type="ARBA" id="ARBA00007177"/>
    </source>
</evidence>
<comment type="subcellular location">
    <subcellularLocation>
        <location evidence="4">Cytoplasm</location>
    </subcellularLocation>
</comment>
<dbReference type="PANTHER" id="PTHR33643">
    <property type="entry name" value="UREASE ACCESSORY PROTEIN D"/>
    <property type="match status" value="1"/>
</dbReference>
<keyword evidence="2 4" id="KW-0996">Nickel insertion</keyword>
<dbReference type="Proteomes" id="UP001620597">
    <property type="component" value="Unassembled WGS sequence"/>
</dbReference>
<dbReference type="HAMAP" id="MF_01384">
    <property type="entry name" value="UreD"/>
    <property type="match status" value="1"/>
</dbReference>
<proteinExistence type="inferred from homology"/>
<dbReference type="PANTHER" id="PTHR33643:SF1">
    <property type="entry name" value="UREASE ACCESSORY PROTEIN D"/>
    <property type="match status" value="1"/>
</dbReference>
<dbReference type="RefSeq" id="WP_416204541.1">
    <property type="nucleotide sequence ID" value="NZ_JBBKTX010000001.1"/>
</dbReference>
<comment type="subunit">
    <text evidence="4">UreD, UreF and UreG form a complex that acts as a GTP-hydrolysis-dependent molecular chaperone, activating the urease apoprotein by helping to assemble the nickel containing metallocenter of UreC. The UreE protein probably delivers the nickel.</text>
</comment>
<evidence type="ECO:0000313" key="7">
    <source>
        <dbReference type="Proteomes" id="UP001620597"/>
    </source>
</evidence>
<reference evidence="6 7" key="1">
    <citation type="submission" date="2024-03" db="EMBL/GenBank/DDBJ databases">
        <title>High-quality draft genome sequence of Oceanobacter sp. wDCs-4.</title>
        <authorList>
            <person name="Dong C."/>
        </authorList>
    </citation>
    <scope>NUCLEOTIDE SEQUENCE [LARGE SCALE GENOMIC DNA]</scope>
    <source>
        <strain evidence="7">wDCs-4</strain>
    </source>
</reference>
<evidence type="ECO:0000313" key="6">
    <source>
        <dbReference type="EMBL" id="MFK4751010.1"/>
    </source>
</evidence>
<gene>
    <name evidence="4" type="primary">ureD</name>
    <name evidence="6" type="ORF">WG929_01180</name>
</gene>
<feature type="compositionally biased region" description="Low complexity" evidence="5">
    <location>
        <begin position="1"/>
        <end position="22"/>
    </location>
</feature>
<feature type="region of interest" description="Disordered" evidence="5">
    <location>
        <begin position="1"/>
        <end position="26"/>
    </location>
</feature>
<evidence type="ECO:0000256" key="3">
    <source>
        <dbReference type="ARBA" id="ARBA00023186"/>
    </source>
</evidence>
<keyword evidence="7" id="KW-1185">Reference proteome</keyword>
<sequence>MNMPVEQPSQEPQQEPGQEPSPALRVTPSRWNASLALGITRTPRGSVLKSNVHQGPLYVQKPFYPEGRELAHLYLLHPPGGMVSGDTLAIAVNLGDAAAALLTTPGAGRAYKARADKTPQRQNLRFELAAQATLEWLPLESIIYPDANTRLDTDVYLAEGARYIGWEVTCLGLPASNQPFTATSSFSQNLNLYRHGRLVLRERLQVHGDQGIYRAMTGLQSMPISGMMVAGPFSPDGRDYDSDSKTLLSDEVIGQLRALLETDGSGKTYLTGVTLNRDFLIIRYLGHCSAQARALFTRCWQEIRPLLIGRQACAPRIWAT</sequence>
<comment type="function">
    <text evidence="4">Required for maturation of urease via the functional incorporation of the urease nickel metallocenter.</text>
</comment>
<evidence type="ECO:0000256" key="2">
    <source>
        <dbReference type="ARBA" id="ARBA00022988"/>
    </source>
</evidence>
<accession>A0ABW8NDL0</accession>
<keyword evidence="4" id="KW-0963">Cytoplasm</keyword>
<dbReference type="Pfam" id="PF01774">
    <property type="entry name" value="UreD"/>
    <property type="match status" value="1"/>
</dbReference>
<dbReference type="EMBL" id="JBBKTX010000001">
    <property type="protein sequence ID" value="MFK4751010.1"/>
    <property type="molecule type" value="Genomic_DNA"/>
</dbReference>